<organism evidence="1">
    <name type="scientific">Tetraodon nigroviridis</name>
    <name type="common">Spotted green pufferfish</name>
    <name type="synonym">Chelonodon nigroviridis</name>
    <dbReference type="NCBI Taxonomy" id="99883"/>
    <lineage>
        <taxon>Eukaryota</taxon>
        <taxon>Metazoa</taxon>
        <taxon>Chordata</taxon>
        <taxon>Craniata</taxon>
        <taxon>Vertebrata</taxon>
        <taxon>Euteleostomi</taxon>
        <taxon>Actinopterygii</taxon>
        <taxon>Neopterygii</taxon>
        <taxon>Teleostei</taxon>
        <taxon>Neoteleostei</taxon>
        <taxon>Acanthomorphata</taxon>
        <taxon>Eupercaria</taxon>
        <taxon>Tetraodontiformes</taxon>
        <taxon>Tetradontoidea</taxon>
        <taxon>Tetraodontidae</taxon>
        <taxon>Tetraodon</taxon>
    </lineage>
</organism>
<comment type="caution">
    <text evidence="1">The sequence shown here is derived from an EMBL/GenBank/DDBJ whole genome shotgun (WGS) entry which is preliminary data.</text>
</comment>
<feature type="non-terminal residue" evidence="1">
    <location>
        <position position="65"/>
    </location>
</feature>
<gene>
    <name evidence="1" type="ORF">GSTENG00037628001</name>
</gene>
<sequence length="65" mass="7015">LHPRPDGVLVVPGRRGHLLLLHRAPDAPAQHLLQHQSQEARAAAGAVSAGQQLRRLREAQVQAPP</sequence>
<dbReference type="AlphaFoldDB" id="Q4RDN9"/>
<dbReference type="KEGG" id="tng:GSTEN00037628G001"/>
<accession>Q4RDN9</accession>
<evidence type="ECO:0000313" key="1">
    <source>
        <dbReference type="EMBL" id="CAG13493.1"/>
    </source>
</evidence>
<protein>
    <submittedName>
        <fullName evidence="1">(spotted green pufferfish) hypothetical protein</fullName>
    </submittedName>
</protein>
<proteinExistence type="predicted"/>
<reference evidence="1" key="2">
    <citation type="submission" date="2004-02" db="EMBL/GenBank/DDBJ databases">
        <authorList>
            <consortium name="Genoscope"/>
            <consortium name="Whitehead Institute Centre for Genome Research"/>
        </authorList>
    </citation>
    <scope>NUCLEOTIDE SEQUENCE</scope>
</reference>
<dbReference type="EMBL" id="CAAE01016085">
    <property type="protein sequence ID" value="CAG13493.1"/>
    <property type="molecule type" value="Genomic_DNA"/>
</dbReference>
<name>Q4RDN9_TETNG</name>
<reference evidence="1" key="1">
    <citation type="journal article" date="2004" name="Nature">
        <title>Genome duplication in the teleost fish Tetraodon nigroviridis reveals the early vertebrate proto-karyotype.</title>
        <authorList>
            <person name="Jaillon O."/>
            <person name="Aury J.-M."/>
            <person name="Brunet F."/>
            <person name="Petit J.-L."/>
            <person name="Stange-Thomann N."/>
            <person name="Mauceli E."/>
            <person name="Bouneau L."/>
            <person name="Fischer C."/>
            <person name="Ozouf-Costaz C."/>
            <person name="Bernot A."/>
            <person name="Nicaud S."/>
            <person name="Jaffe D."/>
            <person name="Fisher S."/>
            <person name="Lutfalla G."/>
            <person name="Dossat C."/>
            <person name="Segurens B."/>
            <person name="Dasilva C."/>
            <person name="Salanoubat M."/>
            <person name="Levy M."/>
            <person name="Boudet N."/>
            <person name="Castellano S."/>
            <person name="Anthouard V."/>
            <person name="Jubin C."/>
            <person name="Castelli V."/>
            <person name="Katinka M."/>
            <person name="Vacherie B."/>
            <person name="Biemont C."/>
            <person name="Skalli Z."/>
            <person name="Cattolico L."/>
            <person name="Poulain J."/>
            <person name="De Berardinis V."/>
            <person name="Cruaud C."/>
            <person name="Duprat S."/>
            <person name="Brottier P."/>
            <person name="Coutanceau J.-P."/>
            <person name="Gouzy J."/>
            <person name="Parra G."/>
            <person name="Lardier G."/>
            <person name="Chapple C."/>
            <person name="McKernan K.J."/>
            <person name="McEwan P."/>
            <person name="Bosak S."/>
            <person name="Kellis M."/>
            <person name="Volff J.-N."/>
            <person name="Guigo R."/>
            <person name="Zody M.C."/>
            <person name="Mesirov J."/>
            <person name="Lindblad-Toh K."/>
            <person name="Birren B."/>
            <person name="Nusbaum C."/>
            <person name="Kahn D."/>
            <person name="Robinson-Rechavi M."/>
            <person name="Laudet V."/>
            <person name="Schachter V."/>
            <person name="Quetier F."/>
            <person name="Saurin W."/>
            <person name="Scarpelli C."/>
            <person name="Wincker P."/>
            <person name="Lander E.S."/>
            <person name="Weissenbach J."/>
            <person name="Roest Crollius H."/>
        </authorList>
    </citation>
    <scope>NUCLEOTIDE SEQUENCE [LARGE SCALE GENOMIC DNA]</scope>
</reference>
<feature type="non-terminal residue" evidence="1">
    <location>
        <position position="1"/>
    </location>
</feature>